<feature type="transmembrane region" description="Helical" evidence="2">
    <location>
        <begin position="185"/>
        <end position="205"/>
    </location>
</feature>
<feature type="transmembrane region" description="Helical" evidence="2">
    <location>
        <begin position="304"/>
        <end position="324"/>
    </location>
</feature>
<organism evidence="3 4">
    <name type="scientific">Gardnerella vaginalis</name>
    <dbReference type="NCBI Taxonomy" id="2702"/>
    <lineage>
        <taxon>Bacteria</taxon>
        <taxon>Bacillati</taxon>
        <taxon>Actinomycetota</taxon>
        <taxon>Actinomycetes</taxon>
        <taxon>Bifidobacteriales</taxon>
        <taxon>Bifidobacteriaceae</taxon>
        <taxon>Gardnerella</taxon>
    </lineage>
</organism>
<dbReference type="Proteomes" id="UP000236146">
    <property type="component" value="Unassembled WGS sequence"/>
</dbReference>
<feature type="transmembrane region" description="Helical" evidence="2">
    <location>
        <begin position="336"/>
        <end position="359"/>
    </location>
</feature>
<evidence type="ECO:0000313" key="3">
    <source>
        <dbReference type="EMBL" id="PNS43166.1"/>
    </source>
</evidence>
<comment type="caution">
    <text evidence="3">The sequence shown here is derived from an EMBL/GenBank/DDBJ whole genome shotgun (WGS) entry which is preliminary data.</text>
</comment>
<dbReference type="AlphaFoldDB" id="A0A2K1SUI8"/>
<feature type="region of interest" description="Disordered" evidence="1">
    <location>
        <begin position="51"/>
        <end position="73"/>
    </location>
</feature>
<name>A0A2K1SUI8_GARVA</name>
<evidence type="ECO:0000256" key="2">
    <source>
        <dbReference type="SAM" id="Phobius"/>
    </source>
</evidence>
<dbReference type="RefSeq" id="WP_103084657.1">
    <property type="nucleotide sequence ID" value="NZ_MNLH01000003.1"/>
</dbReference>
<keyword evidence="2" id="KW-0472">Membrane</keyword>
<feature type="transmembrane region" description="Helical" evidence="2">
    <location>
        <begin position="379"/>
        <end position="399"/>
    </location>
</feature>
<dbReference type="EMBL" id="MNLH01000003">
    <property type="protein sequence ID" value="PNS43166.1"/>
    <property type="molecule type" value="Genomic_DNA"/>
</dbReference>
<proteinExistence type="predicted"/>
<feature type="transmembrane region" description="Helical" evidence="2">
    <location>
        <begin position="232"/>
        <end position="254"/>
    </location>
</feature>
<keyword evidence="2" id="KW-1133">Transmembrane helix</keyword>
<evidence type="ECO:0000256" key="1">
    <source>
        <dbReference type="SAM" id="MobiDB-lite"/>
    </source>
</evidence>
<feature type="compositionally biased region" description="Low complexity" evidence="1">
    <location>
        <begin position="18"/>
        <end position="33"/>
    </location>
</feature>
<sequence length="417" mass="48143">MSDVNNGVDDYRSENQMNGVAGNNNSSSGVTGNAGYSQNFQAYGQPYSQSYSQQYGQPYGQSSQHHDQMQQQPQFVSPYGQPVQPQMNPQQMGQPFAQQQFAHPYQYRQPYGQPVQPRMSQQPPYGQPPMGRPYGRPPYGGVPMGRPYGSPAFATRAGYVNGRFNPAYIEEQARKFSFRWNAKEIISAIIVVVIAVIFAFVFNYYHSEISSFFDSRVQEVLSIDFFLENRRLIWYIEDDIFSCIFPLAIMLSFAQVLRKRFFTVACGLVVFVTDFLTFATYEILNSSHLEHIDIVVRIYFRDFFWQRSSIVIFMILVELLQWVMTKYKAASFWKYILINFIAAVIGYIYYLVVTILGIHNAYLNLPYLFSEYFLIEAEGFFIVAIPVLIILPCLIALLLKAVKFTKFLNPEREMMHL</sequence>
<feature type="region of interest" description="Disordered" evidence="1">
    <location>
        <begin position="1"/>
        <end position="33"/>
    </location>
</feature>
<reference evidence="3 4" key="1">
    <citation type="submission" date="2016-10" db="EMBL/GenBank/DDBJ databases">
        <authorList>
            <person name="Varghese N."/>
        </authorList>
    </citation>
    <scope>NUCLEOTIDE SEQUENCE [LARGE SCALE GENOMIC DNA]</scope>
    <source>
        <strain evidence="3 4">KA00225</strain>
    </source>
</reference>
<protein>
    <submittedName>
        <fullName evidence="3">Uncharacterized protein</fullName>
    </submittedName>
</protein>
<evidence type="ECO:0000313" key="4">
    <source>
        <dbReference type="Proteomes" id="UP000236146"/>
    </source>
</evidence>
<keyword evidence="2" id="KW-0812">Transmembrane</keyword>
<feature type="transmembrane region" description="Helical" evidence="2">
    <location>
        <begin position="261"/>
        <end position="284"/>
    </location>
</feature>
<gene>
    <name evidence="3" type="ORF">BFS05_03675</name>
</gene>
<accession>A0A2K1SUI8</accession>